<dbReference type="AlphaFoldDB" id="A0AAN5CDY5"/>
<sequence length="121" mass="13870">RHLKEKHSTTPTLAGYRLRCDCGHESYLCYRSSECVISNMTVIREGNTLIRTPQCVLCEIHLKTACGYIQHLTKHHKETLVANGVYIHCSCGMKDSCESYKKEHGKKCFGRELTLHKLDED</sequence>
<name>A0AAN5CDY5_9BILA</name>
<proteinExistence type="predicted"/>
<feature type="non-terminal residue" evidence="1">
    <location>
        <position position="1"/>
    </location>
</feature>
<reference evidence="2" key="1">
    <citation type="submission" date="2022-10" db="EMBL/GenBank/DDBJ databases">
        <title>Genome assembly of Pristionchus species.</title>
        <authorList>
            <person name="Yoshida K."/>
            <person name="Sommer R.J."/>
        </authorList>
    </citation>
    <scope>NUCLEOTIDE SEQUENCE [LARGE SCALE GENOMIC DNA]</scope>
    <source>
        <strain evidence="2">RS5460</strain>
    </source>
</reference>
<gene>
    <name evidence="1" type="ORF">PMAYCL1PPCAC_08316</name>
</gene>
<accession>A0AAN5CDY5</accession>
<protein>
    <submittedName>
        <fullName evidence="1">Uncharacterized protein</fullName>
    </submittedName>
</protein>
<dbReference type="Proteomes" id="UP001328107">
    <property type="component" value="Unassembled WGS sequence"/>
</dbReference>
<comment type="caution">
    <text evidence="1">The sequence shown here is derived from an EMBL/GenBank/DDBJ whole genome shotgun (WGS) entry which is preliminary data.</text>
</comment>
<dbReference type="EMBL" id="BTRK01000002">
    <property type="protein sequence ID" value="GMR38121.1"/>
    <property type="molecule type" value="Genomic_DNA"/>
</dbReference>
<organism evidence="1 2">
    <name type="scientific">Pristionchus mayeri</name>
    <dbReference type="NCBI Taxonomy" id="1317129"/>
    <lineage>
        <taxon>Eukaryota</taxon>
        <taxon>Metazoa</taxon>
        <taxon>Ecdysozoa</taxon>
        <taxon>Nematoda</taxon>
        <taxon>Chromadorea</taxon>
        <taxon>Rhabditida</taxon>
        <taxon>Rhabditina</taxon>
        <taxon>Diplogasteromorpha</taxon>
        <taxon>Diplogasteroidea</taxon>
        <taxon>Neodiplogasteridae</taxon>
        <taxon>Pristionchus</taxon>
    </lineage>
</organism>
<evidence type="ECO:0000313" key="1">
    <source>
        <dbReference type="EMBL" id="GMR38121.1"/>
    </source>
</evidence>
<keyword evidence="2" id="KW-1185">Reference proteome</keyword>
<evidence type="ECO:0000313" key="2">
    <source>
        <dbReference type="Proteomes" id="UP001328107"/>
    </source>
</evidence>